<sequence length="582" mass="64766">MENIRMEYTIPAILESSPEGSDVEAEDGEDIIDWCWEGPGASLGLPQLSLSHITNLDPVSDNILLGTGAGHYFVSQARHLKALKSRSTLNGLANAMIAKKAGQSSATARALLISFSLAGPEGQLLSCDLLTSDKRLQATNSDELSCPVCLESYSSTVVPVVMPLCGHSICQTCCVCIQNSPAPQCPTCRRRYTKKNLEKAPKNYDIIKHFEIKSNLCKQHKCSARHWCRNCQELVCADCLLESHRTEDHQIVKVDSIKDEKKAEIVSCGKRLHEEILKEEKEQVKKTVDQVLSLVKLGVNSKKIKDIVQDVEHLSDMNEILVKKTVLNSIEDQSRALLSQSDESKSKKRKICKDEKANTTNTNADEDQNNRPFTCYLDGGNGSGCLAKLTYEDNHFVTYCVRNGTSENCSIMLKMSLLDPYLSLNILEEPLIFMDWSIDSRILGRIVIRLEQRHLNRAKLFWEICKGTQGDTYKDEKITRVRRLLIAKGHLTDPSQTNLLENLETVNEVRNSVHEEGAVISGYNDVQAGVFAIAVLQVKLKAIQIGKVISGIRMLQEASGHLQRNPSTSISIDEVGIIFDSP</sequence>
<dbReference type="SMART" id="SM00184">
    <property type="entry name" value="RING"/>
    <property type="match status" value="1"/>
</dbReference>
<name>A0AAV2QJ23_MEGNR</name>
<dbReference type="InterPro" id="IPR001841">
    <property type="entry name" value="Znf_RING"/>
</dbReference>
<evidence type="ECO:0000313" key="8">
    <source>
        <dbReference type="Proteomes" id="UP001497623"/>
    </source>
</evidence>
<proteinExistence type="predicted"/>
<feature type="domain" description="B box-type" evidence="6">
    <location>
        <begin position="212"/>
        <end position="254"/>
    </location>
</feature>
<dbReference type="Gene3D" id="3.30.40.10">
    <property type="entry name" value="Zinc/RING finger domain, C3HC4 (zinc finger)"/>
    <property type="match status" value="1"/>
</dbReference>
<feature type="domain" description="RING-type" evidence="5">
    <location>
        <begin position="146"/>
        <end position="189"/>
    </location>
</feature>
<evidence type="ECO:0000256" key="1">
    <source>
        <dbReference type="ARBA" id="ARBA00022723"/>
    </source>
</evidence>
<dbReference type="InterPro" id="IPR000315">
    <property type="entry name" value="Znf_B-box"/>
</dbReference>
<feature type="non-terminal residue" evidence="7">
    <location>
        <position position="582"/>
    </location>
</feature>
<evidence type="ECO:0000256" key="3">
    <source>
        <dbReference type="ARBA" id="ARBA00022833"/>
    </source>
</evidence>
<dbReference type="InterPro" id="IPR013083">
    <property type="entry name" value="Znf_RING/FYVE/PHD"/>
</dbReference>
<keyword evidence="8" id="KW-1185">Reference proteome</keyword>
<evidence type="ECO:0000259" key="6">
    <source>
        <dbReference type="PROSITE" id="PS50119"/>
    </source>
</evidence>
<keyword evidence="2 4" id="KW-0863">Zinc-finger</keyword>
<dbReference type="GO" id="GO:0008270">
    <property type="term" value="F:zinc ion binding"/>
    <property type="evidence" value="ECO:0007669"/>
    <property type="project" value="UniProtKB-KW"/>
</dbReference>
<dbReference type="AlphaFoldDB" id="A0AAV2QJ23"/>
<dbReference type="EMBL" id="CAXKWB010007881">
    <property type="protein sequence ID" value="CAL4088812.1"/>
    <property type="molecule type" value="Genomic_DNA"/>
</dbReference>
<keyword evidence="1" id="KW-0479">Metal-binding</keyword>
<dbReference type="PANTHER" id="PTHR24103">
    <property type="entry name" value="E3 UBIQUITIN-PROTEIN LIGASE TRIM"/>
    <property type="match status" value="1"/>
</dbReference>
<gene>
    <name evidence="7" type="ORF">MNOR_LOCUS13640</name>
</gene>
<organism evidence="7 8">
    <name type="scientific">Meganyctiphanes norvegica</name>
    <name type="common">Northern krill</name>
    <name type="synonym">Thysanopoda norvegica</name>
    <dbReference type="NCBI Taxonomy" id="48144"/>
    <lineage>
        <taxon>Eukaryota</taxon>
        <taxon>Metazoa</taxon>
        <taxon>Ecdysozoa</taxon>
        <taxon>Arthropoda</taxon>
        <taxon>Crustacea</taxon>
        <taxon>Multicrustacea</taxon>
        <taxon>Malacostraca</taxon>
        <taxon>Eumalacostraca</taxon>
        <taxon>Eucarida</taxon>
        <taxon>Euphausiacea</taxon>
        <taxon>Euphausiidae</taxon>
        <taxon>Meganyctiphanes</taxon>
    </lineage>
</organism>
<dbReference type="SUPFAM" id="SSF57850">
    <property type="entry name" value="RING/U-box"/>
    <property type="match status" value="1"/>
</dbReference>
<keyword evidence="3" id="KW-0862">Zinc</keyword>
<evidence type="ECO:0000256" key="4">
    <source>
        <dbReference type="PROSITE-ProRule" id="PRU00024"/>
    </source>
</evidence>
<dbReference type="Proteomes" id="UP001497623">
    <property type="component" value="Unassembled WGS sequence"/>
</dbReference>
<dbReference type="Pfam" id="PF00643">
    <property type="entry name" value="zf-B_box"/>
    <property type="match status" value="1"/>
</dbReference>
<dbReference type="InterPro" id="IPR050143">
    <property type="entry name" value="TRIM/RBCC"/>
</dbReference>
<dbReference type="SUPFAM" id="SSF57845">
    <property type="entry name" value="B-box zinc-binding domain"/>
    <property type="match status" value="1"/>
</dbReference>
<evidence type="ECO:0000256" key="2">
    <source>
        <dbReference type="ARBA" id="ARBA00022771"/>
    </source>
</evidence>
<protein>
    <submittedName>
        <fullName evidence="7">Uncharacterized protein</fullName>
    </submittedName>
</protein>
<reference evidence="7 8" key="1">
    <citation type="submission" date="2024-05" db="EMBL/GenBank/DDBJ databases">
        <authorList>
            <person name="Wallberg A."/>
        </authorList>
    </citation>
    <scope>NUCLEOTIDE SEQUENCE [LARGE SCALE GENOMIC DNA]</scope>
</reference>
<dbReference type="PROSITE" id="PS50089">
    <property type="entry name" value="ZF_RING_2"/>
    <property type="match status" value="1"/>
</dbReference>
<accession>A0AAV2QJ23</accession>
<evidence type="ECO:0000313" key="7">
    <source>
        <dbReference type="EMBL" id="CAL4088812.1"/>
    </source>
</evidence>
<evidence type="ECO:0000259" key="5">
    <source>
        <dbReference type="PROSITE" id="PS50089"/>
    </source>
</evidence>
<dbReference type="PROSITE" id="PS50119">
    <property type="entry name" value="ZF_BBOX"/>
    <property type="match status" value="1"/>
</dbReference>
<comment type="caution">
    <text evidence="7">The sequence shown here is derived from an EMBL/GenBank/DDBJ whole genome shotgun (WGS) entry which is preliminary data.</text>
</comment>